<dbReference type="InterPro" id="IPR035986">
    <property type="entry name" value="PKD_dom_sf"/>
</dbReference>
<feature type="region of interest" description="Disordered" evidence="1">
    <location>
        <begin position="1"/>
        <end position="20"/>
    </location>
</feature>
<dbReference type="SUPFAM" id="SSF49299">
    <property type="entry name" value="PKD domain"/>
    <property type="match status" value="1"/>
</dbReference>
<protein>
    <submittedName>
        <fullName evidence="3">Ig-like domain-containing protein</fullName>
    </submittedName>
</protein>
<gene>
    <name evidence="3" type="ORF">V5E97_11145</name>
</gene>
<dbReference type="RefSeq" id="WP_406699414.1">
    <property type="nucleotide sequence ID" value="NZ_CP155447.1"/>
</dbReference>
<evidence type="ECO:0000259" key="2">
    <source>
        <dbReference type="PROSITE" id="PS50093"/>
    </source>
</evidence>
<organism evidence="3">
    <name type="scientific">Singulisphaera sp. Ch08</name>
    <dbReference type="NCBI Taxonomy" id="3120278"/>
    <lineage>
        <taxon>Bacteria</taxon>
        <taxon>Pseudomonadati</taxon>
        <taxon>Planctomycetota</taxon>
        <taxon>Planctomycetia</taxon>
        <taxon>Isosphaerales</taxon>
        <taxon>Isosphaeraceae</taxon>
        <taxon>Singulisphaera</taxon>
    </lineage>
</organism>
<evidence type="ECO:0000313" key="3">
    <source>
        <dbReference type="EMBL" id="XBH06564.1"/>
    </source>
</evidence>
<accession>A0AAU7CNH5</accession>
<feature type="domain" description="PKD" evidence="2">
    <location>
        <begin position="1491"/>
        <end position="1587"/>
    </location>
</feature>
<feature type="compositionally biased region" description="Polar residues" evidence="1">
    <location>
        <begin position="1935"/>
        <end position="1947"/>
    </location>
</feature>
<dbReference type="InterPro" id="IPR044016">
    <property type="entry name" value="Big_13"/>
</dbReference>
<reference evidence="3" key="1">
    <citation type="submission" date="2024-05" db="EMBL/GenBank/DDBJ databases">
        <title>Planctomycetes of the genus Singulisphaera possess chitinolytic capabilities.</title>
        <authorList>
            <person name="Ivanova A."/>
        </authorList>
    </citation>
    <scope>NUCLEOTIDE SEQUENCE</scope>
    <source>
        <strain evidence="3">Ch08T</strain>
    </source>
</reference>
<dbReference type="InterPro" id="IPR013783">
    <property type="entry name" value="Ig-like_fold"/>
</dbReference>
<sequence length="2007" mass="198518">MNGFFVPGRPRKHGGSRTAVKEARRARVAIERLEGRMLLAYSTIPGSYVVNGAFIGTVSIQGNNNADSLVIANDTATNLLTHTGDDNTGGGAGQFADQYDWDSATPGSQHLAANSGTTLSFIIGAGAVTHDVTLGTPASPASGFAGTRFTNLAGPVGATRTITVDDSTGTVQAAGANAYSIALNTGPNYILSGPNFQLNETAFANGGVTLKGGTAANTFNLVSTFAGEPVHLVGGSNNDTFNIRGMSGTVTVDGNGGADSAVVGNAGSVGGINGSLSVSDTGGAMALEVNDSASAGARVVAIGASAITGLTNSTLTYANLSSLRVDTGSGADTVTVNATPAVTTLNTGAGGDTVNVLATTSLLAINGQNGADTVNVGNAGNAQSVQAALTVSNTNGSTSLNINNSADAVARSVNVGASTITGLIPGTITFSNLSHLRLDGGLGGNVFAINDPSSGDVTVNAGGGDDTVNVLALNTAPLVVDGQGGTNSVRVGSNGNLAGIQAGVSVTDTGGTTALIVDDSNSGIGRTYDVTGVQVAVSGLAGTITFGVGVPSLTINAGSGEDAVSVDASVASSLTTLSVNSGAGSDSINLRNVNAGLTVNADTQAGVADVTTVGDAGILAGIQGVVNVSGSVGGSLIVDDSANAADASLTLAATQISSDSFTGAIHYFGSFSAVEVSAGSGGNLLTITDTGAAALTLVKTGTGSNLIRVLGTSSHLGIVGQGSDEVNIGDAGSLQSILGFVAVDGGPGAIDLWVDGSADLVGQSATLAGAGVAAFLTGMAPASISYRVSAVESLLIDGGDGDDTLTVDFSGGNPVPLDSLGYDGGNGSNTLNLQGGTFALEDYFGFAPGAGVILLDTSAVLFSNLLPINDVTHVVDFVFSAPPGTSILNLVDGPIFNGFQTAQFNSGAVPTFELMNFANKTNVTIEGAQSATSLTINNPTAADGLETLTLNTQGGSDQAVIIAAPLAVELSVNLAGGNDTTSVNGPGLAAETTSIVDGGPNFDTLTYDAGGASVVVTAGASPGEVLIARAGSGTLDSLNFEQITINNSAPVPPVVGPVQTLQGVEGTPIIDATLATFTSTAPGAKAADFLATITWGDGTTSAGTITQDAGDPSLFYITGTHTYGLQGTYVPAISIVSTGSSGTTVVNGVPVTTLTPPSGPVATTANVNVANAPLVVNVFSVTGTQGIEIPAGAIATFQDTGGVHPVGDYTATIEIVDSNNTVVVSVPAASIVAGGAAGSFLVNAPAFTLGQQGTYIVRVSVTDTTLPSPTTQTGTAQAIIDAAKLSATGVNVNTTEGQTFTGLVATFTDANPGSLASDFTVTILWGDGHQSLGTVTETDPGVFTVSGTNTYADAGSYALFVTIHDQDGRTVLAAATATVGDAALSATGLAISAAESQPFNGAVATFTDANPLATAADFTASIDWGDGSPISAGTISQAANGTFFVSGSHTYGAFTPIGSPHTVTVTIRDQGGASALATGSATVFSASLNSTGAAVSAVEGTPFSGLVATFTDSGGAKPAASYTVVIAWGDGTTSPPTTVTAVGAGPLGTTYTVNGSHTYANAGSYATKVTITSLGGSVTVATGSATVADAPLTAQVASLSATQGVALVNATVASFTDAGGAESVDHYSATINWGDGTPLVGGIIVSDGTTFRVLGTHKYLEVGLFTIGVTINEHGGAGTTAYGAINVAVSNTPLTLTGGLDPSSDSGVSQTDGITKVRTPTFVGTSQPGSTVRLFAVNAGQPTVTIPIGTTITDASGSWRITSPPLADGTYSIVATAVAQNGVTTATSVLPPLVIDTVGPTVSSLQFDPLHGQLFVGLQDNRSGLDQRGLHDGANFVFTKAGARPGRFLVTRLNVSPIVSGTSPQTVTVVVNGGRLLRRGQYAMTVLSRGLQDIAGNALDGEFYGTFPSGNGIPGSNFAARLDRIHNRVSAPKPFTTTASPNASPGTPGQPGLVKQPSAALRTHDEALATVATASGKRSRDGGKRTGIPLRLRGQFGVEIHRPRKAD</sequence>
<dbReference type="Gene3D" id="2.60.40.10">
    <property type="entry name" value="Immunoglobulins"/>
    <property type="match status" value="2"/>
</dbReference>
<dbReference type="Pfam" id="PF19077">
    <property type="entry name" value="Big_13"/>
    <property type="match status" value="1"/>
</dbReference>
<evidence type="ECO:0000256" key="1">
    <source>
        <dbReference type="SAM" id="MobiDB-lite"/>
    </source>
</evidence>
<name>A0AAU7CNH5_9BACT</name>
<proteinExistence type="predicted"/>
<dbReference type="EMBL" id="CP155447">
    <property type="protein sequence ID" value="XBH06564.1"/>
    <property type="molecule type" value="Genomic_DNA"/>
</dbReference>
<feature type="region of interest" description="Disordered" evidence="1">
    <location>
        <begin position="1931"/>
        <end position="1958"/>
    </location>
</feature>
<dbReference type="InterPro" id="IPR000601">
    <property type="entry name" value="PKD_dom"/>
</dbReference>
<dbReference type="PROSITE" id="PS50093">
    <property type="entry name" value="PKD"/>
    <property type="match status" value="1"/>
</dbReference>